<dbReference type="Gene3D" id="3.40.50.150">
    <property type="entry name" value="Vaccinia Virus protein VP39"/>
    <property type="match status" value="1"/>
</dbReference>
<evidence type="ECO:0000313" key="3">
    <source>
        <dbReference type="Proteomes" id="UP000559027"/>
    </source>
</evidence>
<feature type="transmembrane region" description="Helical" evidence="1">
    <location>
        <begin position="6"/>
        <end position="25"/>
    </location>
</feature>
<dbReference type="InterPro" id="IPR029063">
    <property type="entry name" value="SAM-dependent_MTases_sf"/>
</dbReference>
<dbReference type="InterPro" id="IPR012901">
    <property type="entry name" value="CARME"/>
</dbReference>
<keyword evidence="1" id="KW-0472">Membrane</keyword>
<dbReference type="SUPFAM" id="SSF53335">
    <property type="entry name" value="S-adenosyl-L-methionine-dependent methyltransferases"/>
    <property type="match status" value="1"/>
</dbReference>
<dbReference type="PANTHER" id="PTHR12303:SF13">
    <property type="match status" value="1"/>
</dbReference>
<organism evidence="2 3">
    <name type="scientific">Leucocoprinus leucothites</name>
    <dbReference type="NCBI Taxonomy" id="201217"/>
    <lineage>
        <taxon>Eukaryota</taxon>
        <taxon>Fungi</taxon>
        <taxon>Dikarya</taxon>
        <taxon>Basidiomycota</taxon>
        <taxon>Agaricomycotina</taxon>
        <taxon>Agaricomycetes</taxon>
        <taxon>Agaricomycetidae</taxon>
        <taxon>Agaricales</taxon>
        <taxon>Agaricineae</taxon>
        <taxon>Agaricaceae</taxon>
        <taxon>Leucocoprinus</taxon>
    </lineage>
</organism>
<dbReference type="PANTHER" id="PTHR12303">
    <property type="entry name" value="CARNOSINE N-METHYLTRANSFERASE"/>
    <property type="match status" value="1"/>
</dbReference>
<comment type="caution">
    <text evidence="2">The sequence shown here is derived from an EMBL/GenBank/DDBJ whole genome shotgun (WGS) entry which is preliminary data.</text>
</comment>
<sequence>MTESTVPILDILLALLFPLLIVLVGRRFLPPFPWSDVRQLLTGFRISTSHPFSLTRAYSSYLKYGLLSKQEAAAMERSYVSIGRAHKHLGFKIGYPRKLNRFKEAIDRNTATATAIAALAAQEFSLEDTPCETNQTDLGRVRESLKHFVRDWSEEGARERDKIFRPILRVLEQVPVSERAGMRVLVPGSGLGRLAWEISQLGFITKAVEFSYFMTLAMRFLFSPDTTTKANQHHIQPFAHWFSHQRSNEALFRTVAAPDVVPRFSSRLELIEDDFLKLRHPTRDATSSTDSSASSGPGYDFIVTLFFVDTSINIFSTIEKIYYLLRPGGVWINLGPLLWPGSAQAKAELSLDEVMHLVQEIGFSVCPSGGTDEVRAPQTVECEYTSDKNAMMRWIYRAEFWVATKEP</sequence>
<dbReference type="Pfam" id="PF07942">
    <property type="entry name" value="CARME"/>
    <property type="match status" value="1"/>
</dbReference>
<reference evidence="2 3" key="1">
    <citation type="journal article" date="2020" name="ISME J.">
        <title>Uncovering the hidden diversity of litter-decomposition mechanisms in mushroom-forming fungi.</title>
        <authorList>
            <person name="Floudas D."/>
            <person name="Bentzer J."/>
            <person name="Ahren D."/>
            <person name="Johansson T."/>
            <person name="Persson P."/>
            <person name="Tunlid A."/>
        </authorList>
    </citation>
    <scope>NUCLEOTIDE SEQUENCE [LARGE SCALE GENOMIC DNA]</scope>
    <source>
        <strain evidence="2 3">CBS 146.42</strain>
    </source>
</reference>
<dbReference type="OrthoDB" id="978at2759"/>
<dbReference type="AlphaFoldDB" id="A0A8H5D2N7"/>
<dbReference type="EMBL" id="JAACJO010000011">
    <property type="protein sequence ID" value="KAF5352579.1"/>
    <property type="molecule type" value="Genomic_DNA"/>
</dbReference>
<gene>
    <name evidence="2" type="ORF">D9756_006116</name>
</gene>
<keyword evidence="1" id="KW-1133">Transmembrane helix</keyword>
<accession>A0A8H5D2N7</accession>
<dbReference type="GO" id="GO:0008757">
    <property type="term" value="F:S-adenosylmethionine-dependent methyltransferase activity"/>
    <property type="evidence" value="ECO:0007669"/>
    <property type="project" value="InterPro"/>
</dbReference>
<dbReference type="SMART" id="SM01296">
    <property type="entry name" value="N2227"/>
    <property type="match status" value="1"/>
</dbReference>
<evidence type="ECO:0008006" key="4">
    <source>
        <dbReference type="Google" id="ProtNLM"/>
    </source>
</evidence>
<dbReference type="Proteomes" id="UP000559027">
    <property type="component" value="Unassembled WGS sequence"/>
</dbReference>
<keyword evidence="1" id="KW-0812">Transmembrane</keyword>
<proteinExistence type="predicted"/>
<protein>
    <recommendedName>
        <fullName evidence="4">N2227-domain-containing protein</fullName>
    </recommendedName>
</protein>
<evidence type="ECO:0000256" key="1">
    <source>
        <dbReference type="SAM" id="Phobius"/>
    </source>
</evidence>
<evidence type="ECO:0000313" key="2">
    <source>
        <dbReference type="EMBL" id="KAF5352579.1"/>
    </source>
</evidence>
<keyword evidence="3" id="KW-1185">Reference proteome</keyword>
<name>A0A8H5D2N7_9AGAR</name>